<accession>A0A086T1N7</accession>
<evidence type="ECO:0000256" key="2">
    <source>
        <dbReference type="ARBA" id="ARBA00022448"/>
    </source>
</evidence>
<feature type="compositionally biased region" description="Basic and acidic residues" evidence="5">
    <location>
        <begin position="859"/>
        <end position="875"/>
    </location>
</feature>
<organism evidence="7 8">
    <name type="scientific">Hapsidospora chrysogenum (strain ATCC 11550 / CBS 779.69 / DSM 880 / IAM 14645 / JCM 23072 / IMI 49137)</name>
    <name type="common">Acremonium chrysogenum</name>
    <dbReference type="NCBI Taxonomy" id="857340"/>
    <lineage>
        <taxon>Eukaryota</taxon>
        <taxon>Fungi</taxon>
        <taxon>Dikarya</taxon>
        <taxon>Ascomycota</taxon>
        <taxon>Pezizomycotina</taxon>
        <taxon>Sordariomycetes</taxon>
        <taxon>Hypocreomycetidae</taxon>
        <taxon>Hypocreales</taxon>
        <taxon>Bionectriaceae</taxon>
        <taxon>Hapsidospora</taxon>
    </lineage>
</organism>
<feature type="domain" description="Sec39" evidence="6">
    <location>
        <begin position="10"/>
        <end position="780"/>
    </location>
</feature>
<keyword evidence="4" id="KW-0653">Protein transport</keyword>
<dbReference type="GO" id="GO:0005783">
    <property type="term" value="C:endoplasmic reticulum"/>
    <property type="evidence" value="ECO:0007669"/>
    <property type="project" value="UniProtKB-SubCell"/>
</dbReference>
<dbReference type="GO" id="GO:0015031">
    <property type="term" value="P:protein transport"/>
    <property type="evidence" value="ECO:0007669"/>
    <property type="project" value="UniProtKB-KW"/>
</dbReference>
<evidence type="ECO:0000256" key="1">
    <source>
        <dbReference type="ARBA" id="ARBA00004240"/>
    </source>
</evidence>
<dbReference type="PANTHER" id="PTHR40787:SF3">
    <property type="entry name" value="PROTEIN TRANSPORT PROTEIN SEC39"/>
    <property type="match status" value="1"/>
</dbReference>
<evidence type="ECO:0000313" key="7">
    <source>
        <dbReference type="EMBL" id="KFH43269.1"/>
    </source>
</evidence>
<dbReference type="OrthoDB" id="3434013at2759"/>
<feature type="region of interest" description="Disordered" evidence="5">
    <location>
        <begin position="842"/>
        <end position="876"/>
    </location>
</feature>
<keyword evidence="3" id="KW-0256">Endoplasmic reticulum</keyword>
<dbReference type="Proteomes" id="UP000029964">
    <property type="component" value="Unassembled WGS sequence"/>
</dbReference>
<sequence length="902" mass="99722">MESLSPAKVVLLAVNFASHANIESLDHLRARYSTVLSSELFLRILLTYLPETTAPSAYIDLVRKAGEDGSQPEASPESIDTTVVDDLTEDQASRKTRKLRLLELSGSELPPAENHDPITRFLFRRACKLDEEAGMLGHLADLLLPFVGHSPAVRTWMASTILPLTRRSLEYYAEENPYTLAAFQKLPDRAAVHYLLSQTGVSEDKYDFVRRDLRGILSPWLYDGSRWNFADDSSEQLSEKTVSPRVGCAGWEQMLEWLLLQASKSWRVMVRAVEHWGGPRDVVFCDGITLELGESQLQYLDQTFARAILGSAYSIAEPTIEALEAAYRIMLKARTLLGLPDAPPLEAALQNLPEIPRSEAANSSCSKLSATSLRSDLLQTSNRLTDPTETAIDFLTAIILSAHVLTRMGISCTVKRAGELVLLQDHREQRNELLKLIRLASLHTQNNGDDHWLCVRRNILWLQNWGASSRDAQSGERGRGIFGTIPKHDVEVELLKAMLSQSLQSLYEDASDIPLPAESVQEAMYQAALDAFDNASNPNRTKGGLKRCNDIIHALPKLAPKSLATTRQIEALLSAAHSLSGYRLVLKQGEPFRPVVLRVHSDPVSIIDKVLEQNRGAYTRLQEFLEIGINMVIAGFLARNKARKSSTPTEDQDVAMEEAEKRIVASCISAALREDDFETAYSYVVSRLGGSDQAADDWSWKAALRAGEYVRTSKTQQPTHLGTSSGNPEVRHLEQRLECLATALRVAPAPQLQTILESFRHCEEQLDSAITEEAAKEAAWDIAGDMRDVPGSFDTPSQGDAYPPRNISASVAARQAEETPMSLFDLSRATARVAQRNLTSLPSLHGLAHGGAQTQASEVEDKREEQRVRRRDQLREAATGTLVSGVGWLIGANVNRNGPDSN</sequence>
<evidence type="ECO:0000313" key="8">
    <source>
        <dbReference type="Proteomes" id="UP000029964"/>
    </source>
</evidence>
<gene>
    <name evidence="7" type="ORF">ACRE_059970</name>
</gene>
<keyword evidence="8" id="KW-1185">Reference proteome</keyword>
<evidence type="ECO:0000256" key="5">
    <source>
        <dbReference type="SAM" id="MobiDB-lite"/>
    </source>
</evidence>
<evidence type="ECO:0000256" key="3">
    <source>
        <dbReference type="ARBA" id="ARBA00022824"/>
    </source>
</evidence>
<dbReference type="GO" id="GO:0006890">
    <property type="term" value="P:retrograde vesicle-mediated transport, Golgi to endoplasmic reticulum"/>
    <property type="evidence" value="ECO:0007669"/>
    <property type="project" value="InterPro"/>
</dbReference>
<reference evidence="8" key="1">
    <citation type="journal article" date="2014" name="Genome Announc.">
        <title>Genome sequence and annotation of Acremonium chrysogenum, producer of the beta-lactam antibiotic cephalosporin C.</title>
        <authorList>
            <person name="Terfehr D."/>
            <person name="Dahlmann T.A."/>
            <person name="Specht T."/>
            <person name="Zadra I."/>
            <person name="Kuernsteiner H."/>
            <person name="Kueck U."/>
        </authorList>
    </citation>
    <scope>NUCLEOTIDE SEQUENCE [LARGE SCALE GENOMIC DNA]</scope>
    <source>
        <strain evidence="8">ATCC 11550 / CBS 779.69 / DSM 880 / IAM 14645 / JCM 23072 / IMI 49137</strain>
    </source>
</reference>
<name>A0A086T1N7_HAPC1</name>
<dbReference type="PANTHER" id="PTHR40787">
    <property type="entry name" value="SECRETED PROTEIN"/>
    <property type="match status" value="1"/>
</dbReference>
<dbReference type="Pfam" id="PF08314">
    <property type="entry name" value="Sec39"/>
    <property type="match status" value="1"/>
</dbReference>
<dbReference type="InterPro" id="IPR013244">
    <property type="entry name" value="Sec39_domain"/>
</dbReference>
<proteinExistence type="predicted"/>
<dbReference type="EMBL" id="JPKY01000073">
    <property type="protein sequence ID" value="KFH43269.1"/>
    <property type="molecule type" value="Genomic_DNA"/>
</dbReference>
<comment type="subcellular location">
    <subcellularLocation>
        <location evidence="1">Endoplasmic reticulum</location>
    </subcellularLocation>
</comment>
<evidence type="ECO:0000256" key="4">
    <source>
        <dbReference type="ARBA" id="ARBA00022927"/>
    </source>
</evidence>
<dbReference type="AlphaFoldDB" id="A0A086T1N7"/>
<evidence type="ECO:0000259" key="6">
    <source>
        <dbReference type="Pfam" id="PF08314"/>
    </source>
</evidence>
<protein>
    <submittedName>
        <fullName evidence="7">Protein transport protein-like protein</fullName>
    </submittedName>
</protein>
<dbReference type="HOGENOM" id="CLU_006056_0_0_1"/>
<keyword evidence="2" id="KW-0813">Transport</keyword>
<comment type="caution">
    <text evidence="7">The sequence shown here is derived from an EMBL/GenBank/DDBJ whole genome shotgun (WGS) entry which is preliminary data.</text>
</comment>